<evidence type="ECO:0000256" key="8">
    <source>
        <dbReference type="ARBA" id="ARBA00022729"/>
    </source>
</evidence>
<dbReference type="InterPro" id="IPR013210">
    <property type="entry name" value="LRR_N_plant-typ"/>
</dbReference>
<evidence type="ECO:0000256" key="14">
    <source>
        <dbReference type="ARBA" id="ARBA00023136"/>
    </source>
</evidence>
<dbReference type="InterPro" id="IPR001611">
    <property type="entry name" value="Leu-rich_rpt"/>
</dbReference>
<evidence type="ECO:0000256" key="16">
    <source>
        <dbReference type="ARBA" id="ARBA00023170"/>
    </source>
</evidence>
<evidence type="ECO:0000256" key="10">
    <source>
        <dbReference type="ARBA" id="ARBA00022741"/>
    </source>
</evidence>
<dbReference type="GO" id="GO:0005524">
    <property type="term" value="F:ATP binding"/>
    <property type="evidence" value="ECO:0007669"/>
    <property type="project" value="UniProtKB-UniRule"/>
</dbReference>
<evidence type="ECO:0000256" key="2">
    <source>
        <dbReference type="ARBA" id="ARBA00008684"/>
    </source>
</evidence>
<feature type="transmembrane region" description="Helical" evidence="20">
    <location>
        <begin position="519"/>
        <end position="545"/>
    </location>
</feature>
<dbReference type="EMBL" id="JABFUD020000013">
    <property type="protein sequence ID" value="KAI5071390.1"/>
    <property type="molecule type" value="Genomic_DNA"/>
</dbReference>
<dbReference type="InterPro" id="IPR000719">
    <property type="entry name" value="Prot_kinase_dom"/>
</dbReference>
<dbReference type="Gene3D" id="1.10.510.10">
    <property type="entry name" value="Transferase(Phosphotransferase) domain 1"/>
    <property type="match status" value="1"/>
</dbReference>
<keyword evidence="12 18" id="KW-0067">ATP-binding</keyword>
<reference evidence="22" key="1">
    <citation type="submission" date="2021-01" db="EMBL/GenBank/DDBJ databases">
        <title>Adiantum capillus-veneris genome.</title>
        <authorList>
            <person name="Fang Y."/>
            <person name="Liao Q."/>
        </authorList>
    </citation>
    <scope>NUCLEOTIDE SEQUENCE</scope>
    <source>
        <strain evidence="22">H3</strain>
        <tissue evidence="22">Leaf</tissue>
    </source>
</reference>
<dbReference type="InterPro" id="IPR017441">
    <property type="entry name" value="Protein_kinase_ATP_BS"/>
</dbReference>
<feature type="compositionally biased region" description="Low complexity" evidence="19">
    <location>
        <begin position="491"/>
        <end position="502"/>
    </location>
</feature>
<dbReference type="PROSITE" id="PS51450">
    <property type="entry name" value="LRR"/>
    <property type="match status" value="1"/>
</dbReference>
<name>A0A9D4UP51_ADICA</name>
<keyword evidence="23" id="KW-1185">Reference proteome</keyword>
<evidence type="ECO:0000256" key="11">
    <source>
        <dbReference type="ARBA" id="ARBA00022777"/>
    </source>
</evidence>
<evidence type="ECO:0000256" key="12">
    <source>
        <dbReference type="ARBA" id="ARBA00022840"/>
    </source>
</evidence>
<dbReference type="FunFam" id="3.30.200.20:FF:000226">
    <property type="entry name" value="receptor protein kinase TMK1"/>
    <property type="match status" value="1"/>
</dbReference>
<comment type="similarity">
    <text evidence="2">Belongs to the protein kinase superfamily. Ser/Thr protein kinase family.</text>
</comment>
<keyword evidence="5" id="KW-0433">Leucine-rich repeat</keyword>
<dbReference type="AlphaFoldDB" id="A0A9D4UP51"/>
<dbReference type="Pfam" id="PF07714">
    <property type="entry name" value="PK_Tyr_Ser-Thr"/>
    <property type="match status" value="1"/>
</dbReference>
<keyword evidence="11" id="KW-0418">Kinase</keyword>
<dbReference type="GO" id="GO:0004674">
    <property type="term" value="F:protein serine/threonine kinase activity"/>
    <property type="evidence" value="ECO:0007669"/>
    <property type="project" value="UniProtKB-KW"/>
</dbReference>
<keyword evidence="17" id="KW-0325">Glycoprotein</keyword>
<comment type="subcellular location">
    <subcellularLocation>
        <location evidence="1">Cell membrane</location>
        <topology evidence="1">Single-pass membrane protein</topology>
    </subcellularLocation>
</comment>
<keyword evidence="3" id="KW-1003">Cell membrane</keyword>
<evidence type="ECO:0000313" key="23">
    <source>
        <dbReference type="Proteomes" id="UP000886520"/>
    </source>
</evidence>
<dbReference type="InterPro" id="IPR001245">
    <property type="entry name" value="Ser-Thr/Tyr_kinase_cat_dom"/>
</dbReference>
<accession>A0A9D4UP51</accession>
<evidence type="ECO:0000256" key="3">
    <source>
        <dbReference type="ARBA" id="ARBA00022475"/>
    </source>
</evidence>
<evidence type="ECO:0000256" key="18">
    <source>
        <dbReference type="PROSITE-ProRule" id="PRU10141"/>
    </source>
</evidence>
<feature type="binding site" evidence="18">
    <location>
        <position position="653"/>
    </location>
    <ligand>
        <name>ATP</name>
        <dbReference type="ChEBI" id="CHEBI:30616"/>
    </ligand>
</feature>
<proteinExistence type="inferred from homology"/>
<sequence length="979" mass="105589">MRLYGLPPAIPLFPQLFCLGRFHDPHFLAAIRAFKGKLSSPIHTGGQAKLPAWVGNDPCGTASWDHIQCDGDSVIGIQLQNMKLQGELPASLNQMGNLKYIALQGNNFTGPLPSFRGLARLQTAYLNLQSFTSVPGDFFHGLSSLTLLSMDYSCLNESVGGWFLPTDVTDLQLLSTLSLTKTCLKGSIPDFLAKLPNLQSLHLAYNYLSGSIPPAFSSANLISLQLNNQLGPAPLSGSIAPVAGIESLSQLWLQVNAFSGPIPSRLGELASLKDVWLNDNNLVGPIPSTFSESTSLSTFYVQHNHLDGALPNIPLLGPENFTYGGNGFCSEKPGIACAKEVEILLAFLGGVGYPNDLAVAWTGNDPCLWIGISCNPSTKVVITINLPSRHLVGIISPMIANLTFLQNLILNNNNLTGTIPSLASLTFLRRVALQDNNLSAPMPVLPPGVTVNVSGNPDMDKLGSSSSPSITKGNPVPVSEPWVGIDGPPMSSNSTSITSSISPLTGAEETGHSTHKRSIAGALAGGISGAVCIAFLSVMLLFFVVKKRKKYSRVQSPNSTMLVHPSGGLDDPELLKLTVSNRSIELGETSHTGSTGSVRLDGMQVVEAGNLVISIQVLRNVTNSFSQENVVGRGGFGVVYKGELDDGTKIAVKRMEASVVSSKGLKEFQSEIAVLTKVRHRHLVSLLGYCIYGNERLLVYEYMPLGPLSQHLFDYVKLGFTPLSLNRRFSIALDVARGMEYLHGFAHEASFIHRDLKPSNILLGDDYRAKVSDFGLVKLASEDKSSVETRLAGTFGYLAPEYAVTGRVTTKSDVFSFGVVLMELIAGRKALDETQAEESVHLVAWFRRMSSNLDDLRASIDPALDVTDESFQSIRMVAELAGHCTNRDAWHRPDMSHAVNVLSPLVEKWKPIDIEGEEGIGIDLDMTLPQALKRWQAYEGASASSESAFFTRSDLDNTSNSMPSRPLGFAESFTSNDGR</sequence>
<dbReference type="Proteomes" id="UP000886520">
    <property type="component" value="Chromosome 13"/>
</dbReference>
<evidence type="ECO:0000259" key="21">
    <source>
        <dbReference type="PROSITE" id="PS50011"/>
    </source>
</evidence>
<keyword evidence="10 18" id="KW-0547">Nucleotide-binding</keyword>
<evidence type="ECO:0000256" key="20">
    <source>
        <dbReference type="SAM" id="Phobius"/>
    </source>
</evidence>
<keyword evidence="7 20" id="KW-0812">Transmembrane</keyword>
<dbReference type="FunFam" id="1.10.510.10:FF:000468">
    <property type="entry name" value="PTI1-like tyrosine-protein kinase 3"/>
    <property type="match status" value="1"/>
</dbReference>
<dbReference type="Gene3D" id="3.80.10.10">
    <property type="entry name" value="Ribonuclease Inhibitor"/>
    <property type="match status" value="2"/>
</dbReference>
<dbReference type="PROSITE" id="PS50011">
    <property type="entry name" value="PROTEIN_KINASE_DOM"/>
    <property type="match status" value="1"/>
</dbReference>
<evidence type="ECO:0000256" key="9">
    <source>
        <dbReference type="ARBA" id="ARBA00022737"/>
    </source>
</evidence>
<keyword evidence="14 20" id="KW-0472">Membrane</keyword>
<evidence type="ECO:0000256" key="13">
    <source>
        <dbReference type="ARBA" id="ARBA00022989"/>
    </source>
</evidence>
<keyword evidence="13 20" id="KW-1133">Transmembrane helix</keyword>
<evidence type="ECO:0000256" key="15">
    <source>
        <dbReference type="ARBA" id="ARBA00023157"/>
    </source>
</evidence>
<keyword evidence="16" id="KW-0675">Receptor</keyword>
<dbReference type="SUPFAM" id="SSF52058">
    <property type="entry name" value="L domain-like"/>
    <property type="match status" value="2"/>
</dbReference>
<dbReference type="PANTHER" id="PTHR47986:SF1">
    <property type="entry name" value="OS04G0685900 PROTEIN"/>
    <property type="match status" value="1"/>
</dbReference>
<organism evidence="22 23">
    <name type="scientific">Adiantum capillus-veneris</name>
    <name type="common">Maidenhair fern</name>
    <dbReference type="NCBI Taxonomy" id="13818"/>
    <lineage>
        <taxon>Eukaryota</taxon>
        <taxon>Viridiplantae</taxon>
        <taxon>Streptophyta</taxon>
        <taxon>Embryophyta</taxon>
        <taxon>Tracheophyta</taxon>
        <taxon>Polypodiopsida</taxon>
        <taxon>Polypodiidae</taxon>
        <taxon>Polypodiales</taxon>
        <taxon>Pteridineae</taxon>
        <taxon>Pteridaceae</taxon>
        <taxon>Vittarioideae</taxon>
        <taxon>Adiantum</taxon>
    </lineage>
</organism>
<feature type="region of interest" description="Disordered" evidence="19">
    <location>
        <begin position="953"/>
        <end position="979"/>
    </location>
</feature>
<dbReference type="GO" id="GO:0005886">
    <property type="term" value="C:plasma membrane"/>
    <property type="evidence" value="ECO:0007669"/>
    <property type="project" value="UniProtKB-SubCell"/>
</dbReference>
<evidence type="ECO:0000313" key="22">
    <source>
        <dbReference type="EMBL" id="KAI5071390.1"/>
    </source>
</evidence>
<keyword evidence="6" id="KW-0808">Transferase</keyword>
<evidence type="ECO:0000256" key="17">
    <source>
        <dbReference type="ARBA" id="ARBA00023180"/>
    </source>
</evidence>
<feature type="domain" description="Protein kinase" evidence="21">
    <location>
        <begin position="625"/>
        <end position="906"/>
    </location>
</feature>
<keyword evidence="9" id="KW-0677">Repeat</keyword>
<dbReference type="SMART" id="SM00220">
    <property type="entry name" value="S_TKc"/>
    <property type="match status" value="1"/>
</dbReference>
<evidence type="ECO:0000256" key="7">
    <source>
        <dbReference type="ARBA" id="ARBA00022692"/>
    </source>
</evidence>
<evidence type="ECO:0000256" key="4">
    <source>
        <dbReference type="ARBA" id="ARBA00022527"/>
    </source>
</evidence>
<dbReference type="SUPFAM" id="SSF56112">
    <property type="entry name" value="Protein kinase-like (PK-like)"/>
    <property type="match status" value="1"/>
</dbReference>
<dbReference type="PROSITE" id="PS00107">
    <property type="entry name" value="PROTEIN_KINASE_ATP"/>
    <property type="match status" value="1"/>
</dbReference>
<dbReference type="Pfam" id="PF00560">
    <property type="entry name" value="LRR_1"/>
    <property type="match status" value="1"/>
</dbReference>
<dbReference type="InterPro" id="IPR032675">
    <property type="entry name" value="LRR_dom_sf"/>
</dbReference>
<dbReference type="Pfam" id="PF08263">
    <property type="entry name" value="LRRNT_2"/>
    <property type="match status" value="2"/>
</dbReference>
<evidence type="ECO:0000256" key="6">
    <source>
        <dbReference type="ARBA" id="ARBA00022679"/>
    </source>
</evidence>
<dbReference type="PANTHER" id="PTHR47986">
    <property type="entry name" value="OSJNBA0070M12.3 PROTEIN"/>
    <property type="match status" value="1"/>
</dbReference>
<keyword evidence="8" id="KW-0732">Signal</keyword>
<keyword evidence="4" id="KW-0723">Serine/threonine-protein kinase</keyword>
<dbReference type="FunFam" id="3.80.10.10:FF:000129">
    <property type="entry name" value="Leucine-rich repeat receptor-like kinase"/>
    <property type="match status" value="1"/>
</dbReference>
<dbReference type="InterPro" id="IPR052422">
    <property type="entry name" value="Auxin_Ser/Thr_Kinase"/>
</dbReference>
<protein>
    <recommendedName>
        <fullName evidence="21">Protein kinase domain-containing protein</fullName>
    </recommendedName>
</protein>
<dbReference type="OrthoDB" id="1607253at2759"/>
<evidence type="ECO:0000256" key="5">
    <source>
        <dbReference type="ARBA" id="ARBA00022614"/>
    </source>
</evidence>
<dbReference type="InterPro" id="IPR008271">
    <property type="entry name" value="Ser/Thr_kinase_AS"/>
</dbReference>
<keyword evidence="15" id="KW-1015">Disulfide bond</keyword>
<dbReference type="Gene3D" id="3.30.200.20">
    <property type="entry name" value="Phosphorylase Kinase, domain 1"/>
    <property type="match status" value="1"/>
</dbReference>
<gene>
    <name evidence="22" type="ORF">GOP47_0013641</name>
</gene>
<dbReference type="PROSITE" id="PS00108">
    <property type="entry name" value="PROTEIN_KINASE_ST"/>
    <property type="match status" value="1"/>
</dbReference>
<dbReference type="InterPro" id="IPR011009">
    <property type="entry name" value="Kinase-like_dom_sf"/>
</dbReference>
<evidence type="ECO:0000256" key="1">
    <source>
        <dbReference type="ARBA" id="ARBA00004162"/>
    </source>
</evidence>
<comment type="caution">
    <text evidence="22">The sequence shown here is derived from an EMBL/GenBank/DDBJ whole genome shotgun (WGS) entry which is preliminary data.</text>
</comment>
<feature type="region of interest" description="Disordered" evidence="19">
    <location>
        <begin position="491"/>
        <end position="513"/>
    </location>
</feature>
<evidence type="ECO:0000256" key="19">
    <source>
        <dbReference type="SAM" id="MobiDB-lite"/>
    </source>
</evidence>